<protein>
    <submittedName>
        <fullName evidence="1">Uncharacterized protein</fullName>
    </submittedName>
</protein>
<gene>
    <name evidence="1" type="ORF">GALL_383660</name>
</gene>
<sequence length="479" mass="51417">MHHHVEFLEEINRFQVFAAAELVGQPFAVLARVIEINHGSHRIHAQAVDVELADPEMRVGEQEIAYFIAAVVEDQRAPVLMFAQARILVFVQGRAVEARQRPAVLGEMRRHPVQNHADAGLVAGIDKGAEIVRRAEAAGDAEIAGGLVAPGFIQRMLADRHQLDVGVAHFQGIGHQIGRQFAEIDETVVLSAFPRAGVEFVHVHRLMQPVLAGTLPEPCRVAPCIGGIGGDAGGSAGPDLEAEAVRVGLDHGVAAVAVADFELVQAAHGQFRDEHFPHAARAERAHGVDAAIPAVEVADDADALRVRRPQRKTNPGDAFALVGVGAQHVVGAQQPAFAEQMQVVLRSQRRKGVGIVLLETLAVLLDPQQAGAGRLVVAGPGEHAVGMGALHFFPAARGLQPDTCRLGQKAAHHGLVVLTLQTQPGKRIVVPCPQYQRELRVLFGFCRHGRGLPFKEMLNVAIMAAGRYVLLESRPPRRG</sequence>
<reference evidence="1" key="1">
    <citation type="submission" date="2016-10" db="EMBL/GenBank/DDBJ databases">
        <title>Sequence of Gallionella enrichment culture.</title>
        <authorList>
            <person name="Poehlein A."/>
            <person name="Muehling M."/>
            <person name="Daniel R."/>
        </authorList>
    </citation>
    <scope>NUCLEOTIDE SEQUENCE</scope>
</reference>
<dbReference type="EMBL" id="MLJW01001143">
    <property type="protein sequence ID" value="OIQ79884.1"/>
    <property type="molecule type" value="Genomic_DNA"/>
</dbReference>
<dbReference type="AlphaFoldDB" id="A0A1J5QIT6"/>
<accession>A0A1J5QIT6</accession>
<evidence type="ECO:0000313" key="1">
    <source>
        <dbReference type="EMBL" id="OIQ79884.1"/>
    </source>
</evidence>
<organism evidence="1">
    <name type="scientific">mine drainage metagenome</name>
    <dbReference type="NCBI Taxonomy" id="410659"/>
    <lineage>
        <taxon>unclassified sequences</taxon>
        <taxon>metagenomes</taxon>
        <taxon>ecological metagenomes</taxon>
    </lineage>
</organism>
<proteinExistence type="predicted"/>
<comment type="caution">
    <text evidence="1">The sequence shown here is derived from an EMBL/GenBank/DDBJ whole genome shotgun (WGS) entry which is preliminary data.</text>
</comment>
<name>A0A1J5QIT6_9ZZZZ</name>